<comment type="similarity">
    <text evidence="1 7">Belongs to the class-II pyridine nucleotide-disulfide oxidoreductase family.</text>
</comment>
<comment type="caution">
    <text evidence="10">The sequence shown here is derived from an EMBL/GenBank/DDBJ whole genome shotgun (WGS) entry which is preliminary data.</text>
</comment>
<dbReference type="AlphaFoldDB" id="A0A8J8G8V2"/>
<evidence type="ECO:0000256" key="6">
    <source>
        <dbReference type="ARBA" id="ARBA00023284"/>
    </source>
</evidence>
<keyword evidence="5" id="KW-1015">Disulfide bond</keyword>
<comment type="subunit">
    <text evidence="7">Homodimer.</text>
</comment>
<evidence type="ECO:0000256" key="1">
    <source>
        <dbReference type="ARBA" id="ARBA00009333"/>
    </source>
</evidence>
<dbReference type="InterPro" id="IPR050097">
    <property type="entry name" value="Ferredoxin-NADP_redctase_2"/>
</dbReference>
<dbReference type="EMBL" id="JABSNO010000015">
    <property type="protein sequence ID" value="NRS93066.1"/>
    <property type="molecule type" value="Genomic_DNA"/>
</dbReference>
<dbReference type="Pfam" id="PF07992">
    <property type="entry name" value="Pyr_redox_2"/>
    <property type="match status" value="1"/>
</dbReference>
<comment type="cofactor">
    <cofactor evidence="8">
        <name>FAD</name>
        <dbReference type="ChEBI" id="CHEBI:57692"/>
    </cofactor>
    <text evidence="8">Binds 1 FAD per subunit.</text>
</comment>
<evidence type="ECO:0000256" key="7">
    <source>
        <dbReference type="RuleBase" id="RU003880"/>
    </source>
</evidence>
<dbReference type="EC" id="1.8.1.9" evidence="7"/>
<evidence type="ECO:0000256" key="2">
    <source>
        <dbReference type="ARBA" id="ARBA00022630"/>
    </source>
</evidence>
<dbReference type="PROSITE" id="PS00573">
    <property type="entry name" value="PYRIDINE_REDOX_2"/>
    <property type="match status" value="1"/>
</dbReference>
<dbReference type="PANTHER" id="PTHR48105">
    <property type="entry name" value="THIOREDOXIN REDUCTASE 1-RELATED-RELATED"/>
    <property type="match status" value="1"/>
</dbReference>
<dbReference type="SUPFAM" id="SSF51905">
    <property type="entry name" value="FAD/NAD(P)-binding domain"/>
    <property type="match status" value="1"/>
</dbReference>
<dbReference type="InterPro" id="IPR005982">
    <property type="entry name" value="Thioredox_Rdtase"/>
</dbReference>
<evidence type="ECO:0000256" key="5">
    <source>
        <dbReference type="ARBA" id="ARBA00023157"/>
    </source>
</evidence>
<gene>
    <name evidence="10" type="ORF">HNQ03_002151</name>
</gene>
<evidence type="ECO:0000259" key="9">
    <source>
        <dbReference type="Pfam" id="PF07992"/>
    </source>
</evidence>
<keyword evidence="4 7" id="KW-0560">Oxidoreductase</keyword>
<dbReference type="GO" id="GO:0005737">
    <property type="term" value="C:cytoplasm"/>
    <property type="evidence" value="ECO:0007669"/>
    <property type="project" value="InterPro"/>
</dbReference>
<dbReference type="NCBIfam" id="TIGR01292">
    <property type="entry name" value="TRX_reduct"/>
    <property type="match status" value="1"/>
</dbReference>
<evidence type="ECO:0000313" key="11">
    <source>
        <dbReference type="Proteomes" id="UP000610746"/>
    </source>
</evidence>
<name>A0A8J8G8V2_9FLAO</name>
<proteinExistence type="inferred from homology"/>
<evidence type="ECO:0000256" key="4">
    <source>
        <dbReference type="ARBA" id="ARBA00023002"/>
    </source>
</evidence>
<dbReference type="PRINTS" id="PR00469">
    <property type="entry name" value="PNDRDTASEII"/>
</dbReference>
<dbReference type="Gene3D" id="3.50.50.60">
    <property type="entry name" value="FAD/NAD(P)-binding domain"/>
    <property type="match status" value="2"/>
</dbReference>
<evidence type="ECO:0000313" key="10">
    <source>
        <dbReference type="EMBL" id="NRS93066.1"/>
    </source>
</evidence>
<comment type="catalytic activity">
    <reaction evidence="7">
        <text>[thioredoxin]-dithiol + NADP(+) = [thioredoxin]-disulfide + NADPH + H(+)</text>
        <dbReference type="Rhea" id="RHEA:20345"/>
        <dbReference type="Rhea" id="RHEA-COMP:10698"/>
        <dbReference type="Rhea" id="RHEA-COMP:10700"/>
        <dbReference type="ChEBI" id="CHEBI:15378"/>
        <dbReference type="ChEBI" id="CHEBI:29950"/>
        <dbReference type="ChEBI" id="CHEBI:50058"/>
        <dbReference type="ChEBI" id="CHEBI:57783"/>
        <dbReference type="ChEBI" id="CHEBI:58349"/>
        <dbReference type="EC" id="1.8.1.9"/>
    </reaction>
</comment>
<keyword evidence="6 7" id="KW-0676">Redox-active center</keyword>
<dbReference type="PRINTS" id="PR00368">
    <property type="entry name" value="FADPNR"/>
</dbReference>
<keyword evidence="11" id="KW-1185">Reference proteome</keyword>
<evidence type="ECO:0000256" key="3">
    <source>
        <dbReference type="ARBA" id="ARBA00022827"/>
    </source>
</evidence>
<feature type="domain" description="FAD/NAD(P)-binding" evidence="9">
    <location>
        <begin position="22"/>
        <end position="313"/>
    </location>
</feature>
<keyword evidence="8" id="KW-0521">NADP</keyword>
<protein>
    <recommendedName>
        <fullName evidence="7">Thioredoxin reductase</fullName>
        <ecNumber evidence="7">1.8.1.9</ecNumber>
    </recommendedName>
</protein>
<dbReference type="InterPro" id="IPR008255">
    <property type="entry name" value="Pyr_nucl-diS_OxRdtase_2_AS"/>
</dbReference>
<keyword evidence="2 7" id="KW-0285">Flavoprotein</keyword>
<keyword evidence="3 7" id="KW-0274">FAD</keyword>
<dbReference type="InterPro" id="IPR036188">
    <property type="entry name" value="FAD/NAD-bd_sf"/>
</dbReference>
<accession>A0A8J8G8V2</accession>
<dbReference type="InterPro" id="IPR023753">
    <property type="entry name" value="FAD/NAD-binding_dom"/>
</dbReference>
<organism evidence="10 11">
    <name type="scientific">Frigoriflavimonas asaccharolytica</name>
    <dbReference type="NCBI Taxonomy" id="2735899"/>
    <lineage>
        <taxon>Bacteria</taxon>
        <taxon>Pseudomonadati</taxon>
        <taxon>Bacteroidota</taxon>
        <taxon>Flavobacteriia</taxon>
        <taxon>Flavobacteriales</taxon>
        <taxon>Weeksellaceae</taxon>
        <taxon>Frigoriflavimonas</taxon>
    </lineage>
</organism>
<evidence type="ECO:0000256" key="8">
    <source>
        <dbReference type="RuleBase" id="RU003881"/>
    </source>
</evidence>
<reference evidence="10" key="1">
    <citation type="submission" date="2020-05" db="EMBL/GenBank/DDBJ databases">
        <title>Genomic Encyclopedia of Type Strains, Phase IV (KMG-V): Genome sequencing to study the core and pangenomes of soil and plant-associated prokaryotes.</title>
        <authorList>
            <person name="Whitman W."/>
        </authorList>
    </citation>
    <scope>NUCLEOTIDE SEQUENCE</scope>
    <source>
        <strain evidence="10">16F</strain>
    </source>
</reference>
<sequence>MQTQLKIKKNTSLYMEEQNILDCIIVGSGPSGFTAAIYAARADLKPELYTGLEPGGQLTTTTEVDNFPGYANGVTGPEMMIDLQKQAERFDTKVHYEMITKTEFSNEVGGIHKLWAGKKELFAKTVIISTGATAKYLGLDDEKKYSGGGVSACATCDGFFYKGKDVIVVGGGDTAAEEATYLAKLCKHVTILVRKGEFRASKAMIHRVDNTENITVLFHHELIGIEGENSLVERAVVINNETNEESKIDVHGIFIAIGHKPNTDIFKDQLTTDENGYLVTDSKSTRTNFPGIFAAGDVQDHIYRQAITAAGSGCMAAMDAEKYLGELENKPKDYIEYN</sequence>
<dbReference type="GO" id="GO:0004791">
    <property type="term" value="F:thioredoxin-disulfide reductase (NADPH) activity"/>
    <property type="evidence" value="ECO:0007669"/>
    <property type="project" value="UniProtKB-UniRule"/>
</dbReference>
<dbReference type="Proteomes" id="UP000610746">
    <property type="component" value="Unassembled WGS sequence"/>
</dbReference>
<dbReference type="GO" id="GO:0019430">
    <property type="term" value="P:removal of superoxide radicals"/>
    <property type="evidence" value="ECO:0007669"/>
    <property type="project" value="UniProtKB-UniRule"/>
</dbReference>